<reference evidence="3" key="1">
    <citation type="journal article" date="2020" name="mSystems">
        <title>Genome- and Community-Level Interaction Insights into Carbon Utilization and Element Cycling Functions of Hydrothermarchaeota in Hydrothermal Sediment.</title>
        <authorList>
            <person name="Zhou Z."/>
            <person name="Liu Y."/>
            <person name="Xu W."/>
            <person name="Pan J."/>
            <person name="Luo Z.H."/>
            <person name="Li M."/>
        </authorList>
    </citation>
    <scope>NUCLEOTIDE SEQUENCE [LARGE SCALE GENOMIC DNA]</scope>
    <source>
        <strain evidence="3">SpSt-1125</strain>
    </source>
</reference>
<name>A0A7J3X7W9_THEPE</name>
<evidence type="ECO:0000256" key="1">
    <source>
        <dbReference type="ARBA" id="ARBA00022849"/>
    </source>
</evidence>
<dbReference type="EMBL" id="DRZM01000160">
    <property type="protein sequence ID" value="HHP05161.1"/>
    <property type="molecule type" value="Genomic_DNA"/>
</dbReference>
<dbReference type="Pfam" id="PF01451">
    <property type="entry name" value="LMWPc"/>
    <property type="match status" value="1"/>
</dbReference>
<accession>A0A7J3X7W9</accession>
<evidence type="ECO:0000313" key="3">
    <source>
        <dbReference type="EMBL" id="HHP05161.1"/>
    </source>
</evidence>
<sequence length="153" mass="17047">MSSSERIVLFVCAENSFRSQIAEAYFNAMAPPGWRAVSAGSKPAERVHPNAVRLMLEEGIDISGKSPRPLTPELQSTASIGIIVCGESESGTCPTVYTRYVEHWEIPDPARMSLEEARKVRDEIKRRVIDLVERIKSGEVPPARGRRLRLKLS</sequence>
<dbReference type="CDD" id="cd16345">
    <property type="entry name" value="LMWP_ArsC"/>
    <property type="match status" value="1"/>
</dbReference>
<organism evidence="3">
    <name type="scientific">Thermofilum pendens</name>
    <dbReference type="NCBI Taxonomy" id="2269"/>
    <lineage>
        <taxon>Archaea</taxon>
        <taxon>Thermoproteota</taxon>
        <taxon>Thermoprotei</taxon>
        <taxon>Thermofilales</taxon>
        <taxon>Thermofilaceae</taxon>
        <taxon>Thermofilum</taxon>
    </lineage>
</organism>
<evidence type="ECO:0000259" key="2">
    <source>
        <dbReference type="SMART" id="SM00226"/>
    </source>
</evidence>
<dbReference type="InterPro" id="IPR036196">
    <property type="entry name" value="Ptyr_pPase_sf"/>
</dbReference>
<dbReference type="SUPFAM" id="SSF52788">
    <property type="entry name" value="Phosphotyrosine protein phosphatases I"/>
    <property type="match status" value="1"/>
</dbReference>
<dbReference type="AlphaFoldDB" id="A0A7J3X7W9"/>
<keyword evidence="1" id="KW-0059">Arsenical resistance</keyword>
<proteinExistence type="predicted"/>
<dbReference type="PANTHER" id="PTHR43428:SF1">
    <property type="entry name" value="ARSENATE REDUCTASE"/>
    <property type="match status" value="1"/>
</dbReference>
<feature type="domain" description="Phosphotyrosine protein phosphatase I" evidence="2">
    <location>
        <begin position="6"/>
        <end position="134"/>
    </location>
</feature>
<protein>
    <submittedName>
        <fullName evidence="3">Arsenate reductase ArsC</fullName>
    </submittedName>
</protein>
<dbReference type="PANTHER" id="PTHR43428">
    <property type="entry name" value="ARSENATE REDUCTASE"/>
    <property type="match status" value="1"/>
</dbReference>
<dbReference type="InterPro" id="IPR023485">
    <property type="entry name" value="Ptyr_pPase"/>
</dbReference>
<comment type="caution">
    <text evidence="3">The sequence shown here is derived from an EMBL/GenBank/DDBJ whole genome shotgun (WGS) entry which is preliminary data.</text>
</comment>
<dbReference type="Gene3D" id="3.40.50.2300">
    <property type="match status" value="1"/>
</dbReference>
<dbReference type="GO" id="GO:0046685">
    <property type="term" value="P:response to arsenic-containing substance"/>
    <property type="evidence" value="ECO:0007669"/>
    <property type="project" value="UniProtKB-KW"/>
</dbReference>
<dbReference type="SMART" id="SM00226">
    <property type="entry name" value="LMWPc"/>
    <property type="match status" value="1"/>
</dbReference>
<gene>
    <name evidence="3" type="ORF">ENM88_05370</name>
</gene>